<dbReference type="Pfam" id="PF12697">
    <property type="entry name" value="Abhydrolase_6"/>
    <property type="match status" value="1"/>
</dbReference>
<accession>A0AAW9WBR1</accession>
<evidence type="ECO:0000259" key="1">
    <source>
        <dbReference type="Pfam" id="PF12697"/>
    </source>
</evidence>
<dbReference type="AlphaFoldDB" id="A0AAW9WBR1"/>
<dbReference type="RefSeq" id="WP_055649116.1">
    <property type="nucleotide sequence ID" value="NZ_CZAZ01000002.1"/>
</dbReference>
<dbReference type="InterPro" id="IPR050266">
    <property type="entry name" value="AB_hydrolase_sf"/>
</dbReference>
<gene>
    <name evidence="2" type="ORF">GNE07_04080</name>
</gene>
<reference evidence="2 3" key="1">
    <citation type="submission" date="2019-09" db="EMBL/GenBank/DDBJ databases">
        <title>Draft genome sequencing of Hungatella hathewayi 123Y-2.</title>
        <authorList>
            <person name="Lv Q."/>
            <person name="Li S."/>
        </authorList>
    </citation>
    <scope>NUCLEOTIDE SEQUENCE [LARGE SCALE GENOMIC DNA]</scope>
    <source>
        <strain evidence="2 3">123Y-2</strain>
    </source>
</reference>
<dbReference type="PANTHER" id="PTHR43798">
    <property type="entry name" value="MONOACYLGLYCEROL LIPASE"/>
    <property type="match status" value="1"/>
</dbReference>
<dbReference type="EMBL" id="WNME01000002">
    <property type="protein sequence ID" value="MUB62249.1"/>
    <property type="molecule type" value="Genomic_DNA"/>
</dbReference>
<dbReference type="InterPro" id="IPR029058">
    <property type="entry name" value="AB_hydrolase_fold"/>
</dbReference>
<name>A0AAW9WBR1_9FIRM</name>
<dbReference type="Proteomes" id="UP000434223">
    <property type="component" value="Unassembled WGS sequence"/>
</dbReference>
<evidence type="ECO:0000313" key="3">
    <source>
        <dbReference type="Proteomes" id="UP000434223"/>
    </source>
</evidence>
<feature type="domain" description="AB hydrolase-1" evidence="1">
    <location>
        <begin position="27"/>
        <end position="254"/>
    </location>
</feature>
<sequence>MEEWKEELFEFNGQSVYVMTAGRGYPIIMVHGAAADHYFFLPLACRIAEHYRVILYDRPGYGESSLNDRKWMNFKQQGELLENLIDMFCETPPIILGCSAGCFVVSECKKRNPDKIKKTIYFEPACVENLKERSPAIEKYVEEVGRAVSMGRLSDAAIAFLRAVGRKETDAQPEADSPHVWENIEAFLKFEYVNTIKYDKIVINQNDCIGIGTKSFSSPFGIAARAVLDSSGMRGYYFQGGHNAPMDSPEEFAESLLKLIDND</sequence>
<dbReference type="InterPro" id="IPR000073">
    <property type="entry name" value="AB_hydrolase_1"/>
</dbReference>
<protein>
    <submittedName>
        <fullName evidence="2">Alpha/beta fold hydrolase</fullName>
    </submittedName>
</protein>
<evidence type="ECO:0000313" key="2">
    <source>
        <dbReference type="EMBL" id="MUB62249.1"/>
    </source>
</evidence>
<dbReference type="SUPFAM" id="SSF53474">
    <property type="entry name" value="alpha/beta-Hydrolases"/>
    <property type="match status" value="1"/>
</dbReference>
<proteinExistence type="predicted"/>
<organism evidence="2 3">
    <name type="scientific">Hungatella hathewayi</name>
    <dbReference type="NCBI Taxonomy" id="154046"/>
    <lineage>
        <taxon>Bacteria</taxon>
        <taxon>Bacillati</taxon>
        <taxon>Bacillota</taxon>
        <taxon>Clostridia</taxon>
        <taxon>Lachnospirales</taxon>
        <taxon>Lachnospiraceae</taxon>
        <taxon>Hungatella</taxon>
    </lineage>
</organism>
<comment type="caution">
    <text evidence="2">The sequence shown here is derived from an EMBL/GenBank/DDBJ whole genome shotgun (WGS) entry which is preliminary data.</text>
</comment>
<dbReference type="Gene3D" id="3.40.50.1820">
    <property type="entry name" value="alpha/beta hydrolase"/>
    <property type="match status" value="1"/>
</dbReference>
<dbReference type="GO" id="GO:0016787">
    <property type="term" value="F:hydrolase activity"/>
    <property type="evidence" value="ECO:0007669"/>
    <property type="project" value="UniProtKB-KW"/>
</dbReference>
<keyword evidence="2" id="KW-0378">Hydrolase</keyword>